<keyword evidence="1" id="KW-0812">Transmembrane</keyword>
<feature type="transmembrane region" description="Helical" evidence="1">
    <location>
        <begin position="169"/>
        <end position="187"/>
    </location>
</feature>
<protein>
    <submittedName>
        <fullName evidence="2">Low temperature requirement protein A</fullName>
    </submittedName>
</protein>
<dbReference type="RefSeq" id="WP_397082007.1">
    <property type="nucleotide sequence ID" value="NZ_JBITGY010000004.1"/>
</dbReference>
<feature type="transmembrane region" description="Helical" evidence="1">
    <location>
        <begin position="307"/>
        <end position="328"/>
    </location>
</feature>
<keyword evidence="1" id="KW-0472">Membrane</keyword>
<keyword evidence="1" id="KW-1133">Transmembrane helix</keyword>
<feature type="transmembrane region" description="Helical" evidence="1">
    <location>
        <begin position="144"/>
        <end position="164"/>
    </location>
</feature>
<feature type="transmembrane region" description="Helical" evidence="1">
    <location>
        <begin position="50"/>
        <end position="68"/>
    </location>
</feature>
<proteinExistence type="predicted"/>
<dbReference type="PANTHER" id="PTHR36840">
    <property type="entry name" value="BLL5714 PROTEIN"/>
    <property type="match status" value="1"/>
</dbReference>
<evidence type="ECO:0000313" key="3">
    <source>
        <dbReference type="Proteomes" id="UP001612741"/>
    </source>
</evidence>
<reference evidence="2 3" key="1">
    <citation type="submission" date="2024-10" db="EMBL/GenBank/DDBJ databases">
        <title>The Natural Products Discovery Center: Release of the First 8490 Sequenced Strains for Exploring Actinobacteria Biosynthetic Diversity.</title>
        <authorList>
            <person name="Kalkreuter E."/>
            <person name="Kautsar S.A."/>
            <person name="Yang D."/>
            <person name="Bader C.D."/>
            <person name="Teijaro C.N."/>
            <person name="Fluegel L."/>
            <person name="Davis C.M."/>
            <person name="Simpson J.R."/>
            <person name="Lauterbach L."/>
            <person name="Steele A.D."/>
            <person name="Gui C."/>
            <person name="Meng S."/>
            <person name="Li G."/>
            <person name="Viehrig K."/>
            <person name="Ye F."/>
            <person name="Su P."/>
            <person name="Kiefer A.F."/>
            <person name="Nichols A."/>
            <person name="Cepeda A.J."/>
            <person name="Yan W."/>
            <person name="Fan B."/>
            <person name="Jiang Y."/>
            <person name="Adhikari A."/>
            <person name="Zheng C.-J."/>
            <person name="Schuster L."/>
            <person name="Cowan T.M."/>
            <person name="Smanski M.J."/>
            <person name="Chevrette M.G."/>
            <person name="De Carvalho L.P.S."/>
            <person name="Shen B."/>
        </authorList>
    </citation>
    <scope>NUCLEOTIDE SEQUENCE [LARGE SCALE GENOMIC DNA]</scope>
    <source>
        <strain evidence="2 3">NPDC050545</strain>
    </source>
</reference>
<feature type="transmembrane region" description="Helical" evidence="1">
    <location>
        <begin position="340"/>
        <end position="373"/>
    </location>
</feature>
<name>A0ABW7YWB7_9ACTN</name>
<feature type="transmembrane region" description="Helical" evidence="1">
    <location>
        <begin position="275"/>
        <end position="295"/>
    </location>
</feature>
<feature type="transmembrane region" description="Helical" evidence="1">
    <location>
        <begin position="83"/>
        <end position="102"/>
    </location>
</feature>
<dbReference type="InterPro" id="IPR010640">
    <property type="entry name" value="Low_temperature_requirement_A"/>
</dbReference>
<feature type="transmembrane region" description="Helical" evidence="1">
    <location>
        <begin position="236"/>
        <end position="255"/>
    </location>
</feature>
<evidence type="ECO:0000256" key="1">
    <source>
        <dbReference type="SAM" id="Phobius"/>
    </source>
</evidence>
<keyword evidence="3" id="KW-1185">Reference proteome</keyword>
<evidence type="ECO:0000313" key="2">
    <source>
        <dbReference type="EMBL" id="MFI6498769.1"/>
    </source>
</evidence>
<accession>A0ABW7YWB7</accession>
<dbReference type="Proteomes" id="UP001612741">
    <property type="component" value="Unassembled WGS sequence"/>
</dbReference>
<dbReference type="PANTHER" id="PTHR36840:SF1">
    <property type="entry name" value="BLL5714 PROTEIN"/>
    <property type="match status" value="1"/>
</dbReference>
<feature type="transmembrane region" description="Helical" evidence="1">
    <location>
        <begin position="114"/>
        <end position="132"/>
    </location>
</feature>
<gene>
    <name evidence="2" type="ORF">ACIBG2_15375</name>
</gene>
<feature type="transmembrane region" description="Helical" evidence="1">
    <location>
        <begin position="207"/>
        <end position="224"/>
    </location>
</feature>
<dbReference type="EMBL" id="JBITGY010000004">
    <property type="protein sequence ID" value="MFI6498769.1"/>
    <property type="molecule type" value="Genomic_DNA"/>
</dbReference>
<comment type="caution">
    <text evidence="2">The sequence shown here is derived from an EMBL/GenBank/DDBJ whole genome shotgun (WGS) entry which is preliminary data.</text>
</comment>
<sequence length="390" mass="42673">MNGLRPMRPRDTTEPHRVATPLELFFDLCFVVAVSFAGSQLHHALSEAHVGLGLSGYLTCFFAIWWAWMNYTWFASAYDVDDWWYRVTTLVQMSGVLVLAAGVPRAFTEGDITLFWLGYLIMRLAMASQWLRAAAGHPEGRRTALRYAAGICGAQVAWAILLLFVPREWLLAGFVVCALIELAVPVWAESAGRTPWHAHHIAERYGLFTLIMMGENILAATIAVQEAGSERGIEPGLILLSVSALVIVFALWWIYFAPSAAELLTSNRQAIPWGYGHFLIFAAVGAVSSGVEVAVDQLTGKAHLSPVGVGYAIAVPVAVFLFMVWLLHVRPHRYGPADTAAFLGATLLVLLAPLTPEAAPVIAVVTAALVVITEVTRKSDPRRYGKRPRP</sequence>
<dbReference type="Pfam" id="PF06772">
    <property type="entry name" value="LtrA"/>
    <property type="match status" value="1"/>
</dbReference>
<organism evidence="2 3">
    <name type="scientific">Nonomuraea typhae</name>
    <dbReference type="NCBI Taxonomy" id="2603600"/>
    <lineage>
        <taxon>Bacteria</taxon>
        <taxon>Bacillati</taxon>
        <taxon>Actinomycetota</taxon>
        <taxon>Actinomycetes</taxon>
        <taxon>Streptosporangiales</taxon>
        <taxon>Streptosporangiaceae</taxon>
        <taxon>Nonomuraea</taxon>
    </lineage>
</organism>